<name>A0A0M8P3C8_9EURO</name>
<accession>A0A0M8P3C8</accession>
<dbReference type="InterPro" id="IPR051609">
    <property type="entry name" value="NmrA/Isoflavone_reductase-like"/>
</dbReference>
<evidence type="ECO:0000313" key="4">
    <source>
        <dbReference type="EMBL" id="KOS44596.1"/>
    </source>
</evidence>
<evidence type="ECO:0000313" key="5">
    <source>
        <dbReference type="Proteomes" id="UP000037696"/>
    </source>
</evidence>
<keyword evidence="1" id="KW-0521">NADP</keyword>
<evidence type="ECO:0000256" key="1">
    <source>
        <dbReference type="ARBA" id="ARBA00022857"/>
    </source>
</evidence>
<dbReference type="InterPro" id="IPR036291">
    <property type="entry name" value="NAD(P)-bd_dom_sf"/>
</dbReference>
<dbReference type="EMBL" id="LHQQ01000058">
    <property type="protein sequence ID" value="KOS44596.1"/>
    <property type="molecule type" value="Genomic_DNA"/>
</dbReference>
<dbReference type="AlphaFoldDB" id="A0A0M8P3C8"/>
<evidence type="ECO:0000259" key="3">
    <source>
        <dbReference type="Pfam" id="PF05368"/>
    </source>
</evidence>
<organism evidence="4 5">
    <name type="scientific">Penicillium nordicum</name>
    <dbReference type="NCBI Taxonomy" id="229535"/>
    <lineage>
        <taxon>Eukaryota</taxon>
        <taxon>Fungi</taxon>
        <taxon>Dikarya</taxon>
        <taxon>Ascomycota</taxon>
        <taxon>Pezizomycotina</taxon>
        <taxon>Eurotiomycetes</taxon>
        <taxon>Eurotiomycetidae</taxon>
        <taxon>Eurotiales</taxon>
        <taxon>Aspergillaceae</taxon>
        <taxon>Penicillium</taxon>
    </lineage>
</organism>
<feature type="domain" description="NmrA-like" evidence="3">
    <location>
        <begin position="150"/>
        <end position="297"/>
    </location>
</feature>
<feature type="domain" description="NmrA-like" evidence="3">
    <location>
        <begin position="10"/>
        <end position="116"/>
    </location>
</feature>
<dbReference type="PANTHER" id="PTHR47706">
    <property type="entry name" value="NMRA-LIKE FAMILY PROTEIN"/>
    <property type="match status" value="1"/>
</dbReference>
<gene>
    <name evidence="4" type="ORF">ACN38_g4498</name>
</gene>
<reference evidence="4 5" key="1">
    <citation type="submission" date="2015-08" db="EMBL/GenBank/DDBJ databases">
        <title>Genome sequencing of Penicillium nordicum.</title>
        <authorList>
            <person name="Nguyen H.D."/>
            <person name="Seifert K.A."/>
        </authorList>
    </citation>
    <scope>NUCLEOTIDE SEQUENCE [LARGE SCALE GENOMIC DNA]</scope>
    <source>
        <strain evidence="4 5">DAOMC 185683</strain>
    </source>
</reference>
<dbReference type="PANTHER" id="PTHR47706:SF9">
    <property type="entry name" value="NMRA-LIKE DOMAIN-CONTAINING PROTEIN-RELATED"/>
    <property type="match status" value="1"/>
</dbReference>
<dbReference type="STRING" id="229535.A0A0M8P3C8"/>
<dbReference type="SUPFAM" id="SSF51735">
    <property type="entry name" value="NAD(P)-binding Rossmann-fold domains"/>
    <property type="match status" value="1"/>
</dbReference>
<evidence type="ECO:0000256" key="2">
    <source>
        <dbReference type="ARBA" id="ARBA00023002"/>
    </source>
</evidence>
<comment type="caution">
    <text evidence="4">The sequence shown here is derived from an EMBL/GenBank/DDBJ whole genome shotgun (WGS) entry which is preliminary data.</text>
</comment>
<keyword evidence="2" id="KW-0560">Oxidoreductase</keyword>
<dbReference type="Gene3D" id="3.90.25.10">
    <property type="entry name" value="UDP-galactose 4-epimerase, domain 1"/>
    <property type="match status" value="1"/>
</dbReference>
<dbReference type="GO" id="GO:0016491">
    <property type="term" value="F:oxidoreductase activity"/>
    <property type="evidence" value="ECO:0007669"/>
    <property type="project" value="UniProtKB-KW"/>
</dbReference>
<dbReference type="Pfam" id="PF05368">
    <property type="entry name" value="NmrA"/>
    <property type="match status" value="2"/>
</dbReference>
<proteinExistence type="predicted"/>
<dbReference type="OrthoDB" id="419598at2759"/>
<protein>
    <recommendedName>
        <fullName evidence="3">NmrA-like domain-containing protein</fullName>
    </recommendedName>
</protein>
<dbReference type="Proteomes" id="UP000037696">
    <property type="component" value="Unassembled WGS sequence"/>
</dbReference>
<keyword evidence="5" id="KW-1185">Reference proteome</keyword>
<dbReference type="Gene3D" id="3.40.50.720">
    <property type="entry name" value="NAD(P)-binding Rossmann-like Domain"/>
    <property type="match status" value="1"/>
</dbReference>
<sequence>MISSMTSPITVGVIGATGSVGQSVVKGLLSSEINFSITSFTRQTSIDSPINHNLRNDGLAITGYDLAQPQETLVNKLRGIDILISCMNWENLHLQKHWVEPAKSAGVKRFVPSEWVAPTPPGISNVQDTVRLPRRAPFLRYSSLANFLFLFGQKRDILAAIQRAHLPYTVIDVGCWFEVFVPKIASGRSDHAHWSLIDHRIVGDGNQKFALIDQTDIGKYVAQIITDPRTINKHVFAYTEVLSMNEIWDTMAIVSGEEPVKDHVFLEELEAIIQDYPKKVENNPGIQDTVNFNMAQFRISWCVRGYNTPEYGEYLGYLDFTQLFPDFPKGKSLKTYYREVVNGSAE</sequence>
<dbReference type="InterPro" id="IPR008030">
    <property type="entry name" value="NmrA-like"/>
</dbReference>